<dbReference type="InterPro" id="IPR001611">
    <property type="entry name" value="Leu-rich_rpt"/>
</dbReference>
<dbReference type="InterPro" id="IPR032675">
    <property type="entry name" value="LRR_dom_sf"/>
</dbReference>
<keyword evidence="11" id="KW-1185">Reference proteome</keyword>
<dbReference type="Proteomes" id="UP001189122">
    <property type="component" value="Unassembled WGS sequence"/>
</dbReference>
<sequence>MFADQVYLPNLRFLFLSHNRLMGSVLHKLSNASNLEALDAGRNGFSDNLSRSVIPQFPSMTVLSLRENSLSGHLPAQLCEMENLHLLDLFGNNLSGQIPPCVNNISFWKSKNEAGAVRRAWWLDKDASQTAGIIYFTSKNMFSPYKGDPLSWMTGLDLSSNRIDGLIPPEVGQLKGLRSLNLSNNFLRGSIPASLGDMDDLESLDLSHNDLSGEIPRELVRLHFISSFSVAFNNLSGVIPYEKQFSSFSRKSYEGNQGLCGLPLEIDCPADRQETREIGAGKDKSARLEDGMFYSFLAMSVGLGFWGFLGMLLLNRRWRMRYFNAIDGYFDTYVESFRTDGTHS</sequence>
<dbReference type="SMART" id="SM00369">
    <property type="entry name" value="LRR_TYP"/>
    <property type="match status" value="4"/>
</dbReference>
<comment type="subcellular location">
    <subcellularLocation>
        <location evidence="1">Membrane</location>
        <topology evidence="1">Single-pass membrane protein</topology>
    </subcellularLocation>
</comment>
<evidence type="ECO:0000256" key="3">
    <source>
        <dbReference type="ARBA" id="ARBA00022614"/>
    </source>
</evidence>
<evidence type="ECO:0000256" key="5">
    <source>
        <dbReference type="ARBA" id="ARBA00022737"/>
    </source>
</evidence>
<evidence type="ECO:0000256" key="7">
    <source>
        <dbReference type="ARBA" id="ARBA00023136"/>
    </source>
</evidence>
<protein>
    <submittedName>
        <fullName evidence="10">Uncharacterized protein</fullName>
    </submittedName>
</protein>
<organism evidence="10">
    <name type="scientific">Spirodela intermedia</name>
    <name type="common">Intermediate duckweed</name>
    <dbReference type="NCBI Taxonomy" id="51605"/>
    <lineage>
        <taxon>Eukaryota</taxon>
        <taxon>Viridiplantae</taxon>
        <taxon>Streptophyta</taxon>
        <taxon>Embryophyta</taxon>
        <taxon>Tracheophyta</taxon>
        <taxon>Spermatophyta</taxon>
        <taxon>Magnoliopsida</taxon>
        <taxon>Liliopsida</taxon>
        <taxon>Araceae</taxon>
        <taxon>Lemnoideae</taxon>
        <taxon>Spirodela</taxon>
    </lineage>
</organism>
<keyword evidence="7 9" id="KW-0472">Membrane</keyword>
<dbReference type="FunFam" id="3.80.10.10:FF:000111">
    <property type="entry name" value="LRR receptor-like serine/threonine-protein kinase ERECTA"/>
    <property type="match status" value="1"/>
</dbReference>
<dbReference type="GO" id="GO:0016020">
    <property type="term" value="C:membrane"/>
    <property type="evidence" value="ECO:0007669"/>
    <property type="project" value="UniProtKB-SubCell"/>
</dbReference>
<dbReference type="InterPro" id="IPR003591">
    <property type="entry name" value="Leu-rich_rpt_typical-subtyp"/>
</dbReference>
<evidence type="ECO:0000256" key="1">
    <source>
        <dbReference type="ARBA" id="ARBA00004167"/>
    </source>
</evidence>
<evidence type="ECO:0000256" key="8">
    <source>
        <dbReference type="ARBA" id="ARBA00023180"/>
    </source>
</evidence>
<evidence type="ECO:0000256" key="4">
    <source>
        <dbReference type="ARBA" id="ARBA00022692"/>
    </source>
</evidence>
<evidence type="ECO:0000256" key="6">
    <source>
        <dbReference type="ARBA" id="ARBA00022989"/>
    </source>
</evidence>
<evidence type="ECO:0000256" key="2">
    <source>
        <dbReference type="ARBA" id="ARBA00009592"/>
    </source>
</evidence>
<keyword evidence="8" id="KW-0325">Glycoprotein</keyword>
<dbReference type="PRINTS" id="PR00019">
    <property type="entry name" value="LEURICHRPT"/>
</dbReference>
<keyword evidence="3" id="KW-0433">Leucine-rich repeat</keyword>
<dbReference type="Gene3D" id="3.80.10.10">
    <property type="entry name" value="Ribonuclease Inhibitor"/>
    <property type="match status" value="1"/>
</dbReference>
<name>A0A7I8JRC1_SPIIN</name>
<dbReference type="PANTHER" id="PTHR48062">
    <property type="entry name" value="RECEPTOR-LIKE PROTEIN 14"/>
    <property type="match status" value="1"/>
</dbReference>
<dbReference type="AlphaFoldDB" id="A0A7I8JRC1"/>
<feature type="transmembrane region" description="Helical" evidence="9">
    <location>
        <begin position="292"/>
        <end position="314"/>
    </location>
</feature>
<dbReference type="PANTHER" id="PTHR48062:SF51">
    <property type="entry name" value="LRR RECEPTOR-LIKE SERINE_THREONINE-PROTEIN KINASE ERL1"/>
    <property type="match status" value="1"/>
</dbReference>
<keyword evidence="6 9" id="KW-1133">Transmembrane helix</keyword>
<comment type="similarity">
    <text evidence="2">Belongs to the RLP family.</text>
</comment>
<evidence type="ECO:0000313" key="10">
    <source>
        <dbReference type="EMBL" id="CAA2632987.1"/>
    </source>
</evidence>
<evidence type="ECO:0000313" key="11">
    <source>
        <dbReference type="Proteomes" id="UP001189122"/>
    </source>
</evidence>
<keyword evidence="5" id="KW-0677">Repeat</keyword>
<dbReference type="Pfam" id="PF00560">
    <property type="entry name" value="LRR_1"/>
    <property type="match status" value="2"/>
</dbReference>
<dbReference type="SUPFAM" id="SSF52058">
    <property type="entry name" value="L domain-like"/>
    <property type="match status" value="1"/>
</dbReference>
<proteinExistence type="inferred from homology"/>
<dbReference type="Pfam" id="PF13855">
    <property type="entry name" value="LRR_8"/>
    <property type="match status" value="1"/>
</dbReference>
<gene>
    <name evidence="10" type="ORF">SI7747_16018534</name>
</gene>
<dbReference type="EMBL" id="LR743603">
    <property type="protein sequence ID" value="CAA2632987.1"/>
    <property type="molecule type" value="Genomic_DNA"/>
</dbReference>
<dbReference type="EMBL" id="CACRZD030000016">
    <property type="protein sequence ID" value="CAA6672123.1"/>
    <property type="molecule type" value="Genomic_DNA"/>
</dbReference>
<accession>A0A7I8JRC1</accession>
<evidence type="ECO:0000256" key="9">
    <source>
        <dbReference type="SAM" id="Phobius"/>
    </source>
</evidence>
<keyword evidence="4 9" id="KW-0812">Transmembrane</keyword>
<reference evidence="10 11" key="1">
    <citation type="submission" date="2019-12" db="EMBL/GenBank/DDBJ databases">
        <authorList>
            <person name="Scholz U."/>
            <person name="Mascher M."/>
            <person name="Fiebig A."/>
        </authorList>
    </citation>
    <scope>NUCLEOTIDE SEQUENCE</scope>
</reference>
<dbReference type="InterPro" id="IPR051502">
    <property type="entry name" value="RLP_Defense_Trigger"/>
</dbReference>